<dbReference type="Proteomes" id="UP000029499">
    <property type="component" value="Chromosome"/>
</dbReference>
<gene>
    <name evidence="2" type="ORF">LT40_13580</name>
</gene>
<protein>
    <submittedName>
        <fullName evidence="2">Uncharacterized protein</fullName>
    </submittedName>
</protein>
<dbReference type="AlphaFoldDB" id="A0A089ZQW7"/>
<feature type="signal peptide" evidence="1">
    <location>
        <begin position="1"/>
        <end position="21"/>
    </location>
</feature>
<evidence type="ECO:0000313" key="3">
    <source>
        <dbReference type="Proteomes" id="UP000029499"/>
    </source>
</evidence>
<dbReference type="KEGG" id="prh:LT40_13580"/>
<accession>A0A089ZQW7</accession>
<reference evidence="2 3" key="1">
    <citation type="journal article" date="2015" name="J. Biotechnol.">
        <title>Complete genome sequence of Pseudomonas rhizosphaerae IH5T (=DSM 16299T), a phosphate-solubilizing rhizobacterium for bacterial biofertilizer.</title>
        <authorList>
            <person name="Kwak Y."/>
            <person name="Jung B.K."/>
            <person name="Shin J.H."/>
        </authorList>
    </citation>
    <scope>NUCLEOTIDE SEQUENCE [LARGE SCALE GENOMIC DNA]</scope>
    <source>
        <strain evidence="2">DSM 16299</strain>
    </source>
</reference>
<proteinExistence type="predicted"/>
<keyword evidence="3" id="KW-1185">Reference proteome</keyword>
<organism evidence="2 3">
    <name type="scientific">Pseudomonas rhizosphaerae</name>
    <dbReference type="NCBI Taxonomy" id="216142"/>
    <lineage>
        <taxon>Bacteria</taxon>
        <taxon>Pseudomonadati</taxon>
        <taxon>Pseudomonadota</taxon>
        <taxon>Gammaproteobacteria</taxon>
        <taxon>Pseudomonadales</taxon>
        <taxon>Pseudomonadaceae</taxon>
        <taxon>Pseudomonas</taxon>
    </lineage>
</organism>
<sequence length="128" mass="13775">MRPMIPWLFGICALAAQSVWAGAGTGQPYGILIVSRERLEVATSCEIGVYLQDQLVGRLFQEQATSFNLPPGPVSVGLRQLPGQMPGCAPGITEYKPVIVTLQAGQIQKFRIAASSAGLYLKPEPLDY</sequence>
<evidence type="ECO:0000256" key="1">
    <source>
        <dbReference type="SAM" id="SignalP"/>
    </source>
</evidence>
<dbReference type="RefSeq" id="WP_043190939.1">
    <property type="nucleotide sequence ID" value="NZ_CP009533.1"/>
</dbReference>
<dbReference type="EMBL" id="CP009533">
    <property type="protein sequence ID" value="AIS18351.1"/>
    <property type="molecule type" value="Genomic_DNA"/>
</dbReference>
<name>A0A089ZQW7_9PSED</name>
<evidence type="ECO:0000313" key="2">
    <source>
        <dbReference type="EMBL" id="AIS18351.1"/>
    </source>
</evidence>
<dbReference type="STRING" id="216142.LT40_13580"/>
<dbReference type="HOGENOM" id="CLU_144797_2_0_6"/>
<feature type="chain" id="PRO_5001852584" evidence="1">
    <location>
        <begin position="22"/>
        <end position="128"/>
    </location>
</feature>
<dbReference type="OrthoDB" id="7022244at2"/>
<keyword evidence="1" id="KW-0732">Signal</keyword>